<feature type="region of interest" description="Disordered" evidence="1">
    <location>
        <begin position="29"/>
        <end position="56"/>
    </location>
</feature>
<sequence>MCHIHLFKQVYPSINRIVGIQQFRKETGSMSQICTGSDGRTDGQTDRPSDPWTDCQTHEVKGTIRVQKESHRVWLACRSLTWLTGTDMPKQNVAQESKEANTHL</sequence>
<evidence type="ECO:0000313" key="3">
    <source>
        <dbReference type="Proteomes" id="UP001469553"/>
    </source>
</evidence>
<comment type="caution">
    <text evidence="2">The sequence shown here is derived from an EMBL/GenBank/DDBJ whole genome shotgun (WGS) entry which is preliminary data.</text>
</comment>
<proteinExistence type="predicted"/>
<evidence type="ECO:0000256" key="1">
    <source>
        <dbReference type="SAM" id="MobiDB-lite"/>
    </source>
</evidence>
<reference evidence="2 3" key="1">
    <citation type="submission" date="2021-06" db="EMBL/GenBank/DDBJ databases">
        <authorList>
            <person name="Palmer J.M."/>
        </authorList>
    </citation>
    <scope>NUCLEOTIDE SEQUENCE [LARGE SCALE GENOMIC DNA]</scope>
    <source>
        <strain evidence="2 3">AS_MEX2019</strain>
        <tissue evidence="2">Muscle</tissue>
    </source>
</reference>
<dbReference type="EMBL" id="JAHRIP010058458">
    <property type="protein sequence ID" value="MEQ2304009.1"/>
    <property type="molecule type" value="Genomic_DNA"/>
</dbReference>
<organism evidence="2 3">
    <name type="scientific">Ameca splendens</name>
    <dbReference type="NCBI Taxonomy" id="208324"/>
    <lineage>
        <taxon>Eukaryota</taxon>
        <taxon>Metazoa</taxon>
        <taxon>Chordata</taxon>
        <taxon>Craniata</taxon>
        <taxon>Vertebrata</taxon>
        <taxon>Euteleostomi</taxon>
        <taxon>Actinopterygii</taxon>
        <taxon>Neopterygii</taxon>
        <taxon>Teleostei</taxon>
        <taxon>Neoteleostei</taxon>
        <taxon>Acanthomorphata</taxon>
        <taxon>Ovalentaria</taxon>
        <taxon>Atherinomorphae</taxon>
        <taxon>Cyprinodontiformes</taxon>
        <taxon>Goodeidae</taxon>
        <taxon>Ameca</taxon>
    </lineage>
</organism>
<feature type="compositionally biased region" description="Basic and acidic residues" evidence="1">
    <location>
        <begin position="39"/>
        <end position="49"/>
    </location>
</feature>
<gene>
    <name evidence="2" type="ORF">AMECASPLE_022624</name>
</gene>
<dbReference type="Proteomes" id="UP001469553">
    <property type="component" value="Unassembled WGS sequence"/>
</dbReference>
<keyword evidence="3" id="KW-1185">Reference proteome</keyword>
<name>A0ABV0ZDQ2_9TELE</name>
<protein>
    <submittedName>
        <fullName evidence="2">Uncharacterized protein</fullName>
    </submittedName>
</protein>
<evidence type="ECO:0000313" key="2">
    <source>
        <dbReference type="EMBL" id="MEQ2304009.1"/>
    </source>
</evidence>
<accession>A0ABV0ZDQ2</accession>